<evidence type="ECO:0000259" key="6">
    <source>
        <dbReference type="Pfam" id="PF04542"/>
    </source>
</evidence>
<dbReference type="Pfam" id="PF04542">
    <property type="entry name" value="Sigma70_r2"/>
    <property type="match status" value="1"/>
</dbReference>
<sequence>MTFEQFVAAQGAPLLRLAFVLTADRHLAEDLTQTALADAYRHWRRVTAAQDPAAYVRRMLVNAHLSWRRRRSSTERPTELADTSVDTAAAPGDALAAREQMRTLLADLAPRARTVLVLRYYADLDDAAIAEAMGVSASSVRATASRALAGLRATAVVDTVQEAP</sequence>
<dbReference type="PANTHER" id="PTHR43133">
    <property type="entry name" value="RNA POLYMERASE ECF-TYPE SIGMA FACTO"/>
    <property type="match status" value="1"/>
</dbReference>
<keyword evidence="9" id="KW-1185">Reference proteome</keyword>
<dbReference type="InterPro" id="IPR013325">
    <property type="entry name" value="RNA_pol_sigma_r2"/>
</dbReference>
<accession>A0A1G7HAZ1</accession>
<dbReference type="PANTHER" id="PTHR43133:SF50">
    <property type="entry name" value="ECF RNA POLYMERASE SIGMA FACTOR SIGM"/>
    <property type="match status" value="1"/>
</dbReference>
<keyword evidence="5" id="KW-0804">Transcription</keyword>
<dbReference type="Gene3D" id="1.10.1740.10">
    <property type="match status" value="1"/>
</dbReference>
<dbReference type="RefSeq" id="WP_091763534.1">
    <property type="nucleotide sequence ID" value="NZ_FNBT01000001.1"/>
</dbReference>
<evidence type="ECO:0000256" key="4">
    <source>
        <dbReference type="ARBA" id="ARBA00023125"/>
    </source>
</evidence>
<keyword evidence="2" id="KW-0805">Transcription regulation</keyword>
<gene>
    <name evidence="8" type="ORF">SAMN05660662_0489</name>
</gene>
<dbReference type="Gene3D" id="1.10.10.10">
    <property type="entry name" value="Winged helix-like DNA-binding domain superfamily/Winged helix DNA-binding domain"/>
    <property type="match status" value="1"/>
</dbReference>
<dbReference type="InterPro" id="IPR036388">
    <property type="entry name" value="WH-like_DNA-bd_sf"/>
</dbReference>
<dbReference type="Pfam" id="PF08281">
    <property type="entry name" value="Sigma70_r4_2"/>
    <property type="match status" value="1"/>
</dbReference>
<evidence type="ECO:0000313" key="9">
    <source>
        <dbReference type="Proteomes" id="UP000199406"/>
    </source>
</evidence>
<dbReference type="GO" id="GO:0006352">
    <property type="term" value="P:DNA-templated transcription initiation"/>
    <property type="evidence" value="ECO:0007669"/>
    <property type="project" value="InterPro"/>
</dbReference>
<dbReference type="GO" id="GO:0016987">
    <property type="term" value="F:sigma factor activity"/>
    <property type="evidence" value="ECO:0007669"/>
    <property type="project" value="UniProtKB-KW"/>
</dbReference>
<evidence type="ECO:0000256" key="1">
    <source>
        <dbReference type="ARBA" id="ARBA00010641"/>
    </source>
</evidence>
<protein>
    <submittedName>
        <fullName evidence="8">RNA polymerase sigma-70 factor, sigma-E family</fullName>
    </submittedName>
</protein>
<dbReference type="NCBIfam" id="TIGR02937">
    <property type="entry name" value="sigma70-ECF"/>
    <property type="match status" value="1"/>
</dbReference>
<reference evidence="9" key="1">
    <citation type="submission" date="2016-10" db="EMBL/GenBank/DDBJ databases">
        <authorList>
            <person name="Varghese N."/>
            <person name="Submissions S."/>
        </authorList>
    </citation>
    <scope>NUCLEOTIDE SEQUENCE [LARGE SCALE GENOMIC DNA]</scope>
    <source>
        <strain evidence="9">DSM 44268</strain>
    </source>
</reference>
<dbReference type="InterPro" id="IPR039425">
    <property type="entry name" value="RNA_pol_sigma-70-like"/>
</dbReference>
<dbReference type="GO" id="GO:0003677">
    <property type="term" value="F:DNA binding"/>
    <property type="evidence" value="ECO:0007669"/>
    <property type="project" value="UniProtKB-KW"/>
</dbReference>
<evidence type="ECO:0000256" key="2">
    <source>
        <dbReference type="ARBA" id="ARBA00023015"/>
    </source>
</evidence>
<feature type="domain" description="RNA polymerase sigma-70 region 2" evidence="6">
    <location>
        <begin position="13"/>
        <end position="73"/>
    </location>
</feature>
<evidence type="ECO:0000313" key="8">
    <source>
        <dbReference type="EMBL" id="SDE97610.1"/>
    </source>
</evidence>
<comment type="similarity">
    <text evidence="1">Belongs to the sigma-70 factor family. ECF subfamily.</text>
</comment>
<evidence type="ECO:0000256" key="3">
    <source>
        <dbReference type="ARBA" id="ARBA00023082"/>
    </source>
</evidence>
<dbReference type="InterPro" id="IPR014284">
    <property type="entry name" value="RNA_pol_sigma-70_dom"/>
</dbReference>
<dbReference type="AlphaFoldDB" id="A0A1G7HAZ1"/>
<dbReference type="Proteomes" id="UP000199406">
    <property type="component" value="Unassembled WGS sequence"/>
</dbReference>
<dbReference type="OrthoDB" id="3692620at2"/>
<proteinExistence type="inferred from homology"/>
<dbReference type="EMBL" id="FNBT01000001">
    <property type="protein sequence ID" value="SDE97610.1"/>
    <property type="molecule type" value="Genomic_DNA"/>
</dbReference>
<name>A0A1G7HAZ1_9ACTN</name>
<evidence type="ECO:0000256" key="5">
    <source>
        <dbReference type="ARBA" id="ARBA00023163"/>
    </source>
</evidence>
<evidence type="ECO:0000259" key="7">
    <source>
        <dbReference type="Pfam" id="PF08281"/>
    </source>
</evidence>
<feature type="domain" description="RNA polymerase sigma factor 70 region 4 type 2" evidence="7">
    <location>
        <begin position="99"/>
        <end position="149"/>
    </location>
</feature>
<dbReference type="SUPFAM" id="SSF88659">
    <property type="entry name" value="Sigma3 and sigma4 domains of RNA polymerase sigma factors"/>
    <property type="match status" value="1"/>
</dbReference>
<organism evidence="8 9">
    <name type="scientific">Blastococcus aurantiacus</name>
    <dbReference type="NCBI Taxonomy" id="1550231"/>
    <lineage>
        <taxon>Bacteria</taxon>
        <taxon>Bacillati</taxon>
        <taxon>Actinomycetota</taxon>
        <taxon>Actinomycetes</taxon>
        <taxon>Geodermatophilales</taxon>
        <taxon>Geodermatophilaceae</taxon>
        <taxon>Blastococcus</taxon>
    </lineage>
</organism>
<keyword evidence="4" id="KW-0238">DNA-binding</keyword>
<dbReference type="CDD" id="cd06171">
    <property type="entry name" value="Sigma70_r4"/>
    <property type="match status" value="1"/>
</dbReference>
<keyword evidence="3" id="KW-0731">Sigma factor</keyword>
<dbReference type="InterPro" id="IPR007627">
    <property type="entry name" value="RNA_pol_sigma70_r2"/>
</dbReference>
<dbReference type="SUPFAM" id="SSF88946">
    <property type="entry name" value="Sigma2 domain of RNA polymerase sigma factors"/>
    <property type="match status" value="1"/>
</dbReference>
<dbReference type="InterPro" id="IPR013249">
    <property type="entry name" value="RNA_pol_sigma70_r4_t2"/>
</dbReference>
<dbReference type="STRING" id="1550231.SAMN05660662_0489"/>
<dbReference type="InterPro" id="IPR013324">
    <property type="entry name" value="RNA_pol_sigma_r3/r4-like"/>
</dbReference>